<feature type="domain" description="DNA repair metallo-beta-lactamase" evidence="6">
    <location>
        <begin position="311"/>
        <end position="436"/>
    </location>
</feature>
<dbReference type="OrthoDB" id="262529at2759"/>
<dbReference type="InterPro" id="IPR011084">
    <property type="entry name" value="DRMBL"/>
</dbReference>
<dbReference type="InterPro" id="IPR036866">
    <property type="entry name" value="RibonucZ/Hydroxyglut_hydro"/>
</dbReference>
<organism evidence="7 8">
    <name type="scientific">Thelephora terrestris</name>
    <dbReference type="NCBI Taxonomy" id="56493"/>
    <lineage>
        <taxon>Eukaryota</taxon>
        <taxon>Fungi</taxon>
        <taxon>Dikarya</taxon>
        <taxon>Basidiomycota</taxon>
        <taxon>Agaricomycotina</taxon>
        <taxon>Agaricomycetes</taxon>
        <taxon>Thelephorales</taxon>
        <taxon>Thelephoraceae</taxon>
        <taxon>Thelephora</taxon>
    </lineage>
</organism>
<dbReference type="EMBL" id="WIUZ02000007">
    <property type="protein sequence ID" value="KAF9784937.1"/>
    <property type="molecule type" value="Genomic_DNA"/>
</dbReference>
<evidence type="ECO:0000313" key="8">
    <source>
        <dbReference type="Proteomes" id="UP000736335"/>
    </source>
</evidence>
<comment type="caution">
    <text evidence="7">The sequence shown here is derived from an EMBL/GenBank/DDBJ whole genome shotgun (WGS) entry which is preliminary data.</text>
</comment>
<evidence type="ECO:0000256" key="4">
    <source>
        <dbReference type="ARBA" id="ARBA00023204"/>
    </source>
</evidence>
<dbReference type="GO" id="GO:0006303">
    <property type="term" value="P:double-strand break repair via nonhomologous end joining"/>
    <property type="evidence" value="ECO:0007669"/>
    <property type="project" value="TreeGrafter"/>
</dbReference>
<reference evidence="7" key="2">
    <citation type="submission" date="2020-11" db="EMBL/GenBank/DDBJ databases">
        <authorList>
            <consortium name="DOE Joint Genome Institute"/>
            <person name="Kuo A."/>
            <person name="Miyauchi S."/>
            <person name="Kiss E."/>
            <person name="Drula E."/>
            <person name="Kohler A."/>
            <person name="Sanchez-Garcia M."/>
            <person name="Andreopoulos B."/>
            <person name="Barry K.W."/>
            <person name="Bonito G."/>
            <person name="Buee M."/>
            <person name="Carver A."/>
            <person name="Chen C."/>
            <person name="Cichocki N."/>
            <person name="Clum A."/>
            <person name="Culley D."/>
            <person name="Crous P.W."/>
            <person name="Fauchery L."/>
            <person name="Girlanda M."/>
            <person name="Hayes R."/>
            <person name="Keri Z."/>
            <person name="Labutti K."/>
            <person name="Lipzen A."/>
            <person name="Lombard V."/>
            <person name="Magnuson J."/>
            <person name="Maillard F."/>
            <person name="Morin E."/>
            <person name="Murat C."/>
            <person name="Nolan M."/>
            <person name="Ohm R."/>
            <person name="Pangilinan J."/>
            <person name="Pereira M."/>
            <person name="Perotto S."/>
            <person name="Peter M."/>
            <person name="Riley R."/>
            <person name="Sitrit Y."/>
            <person name="Stielow B."/>
            <person name="Szollosi G."/>
            <person name="Zifcakova L."/>
            <person name="Stursova M."/>
            <person name="Spatafora J.W."/>
            <person name="Tedersoo L."/>
            <person name="Vaario L.-M."/>
            <person name="Yamada A."/>
            <person name="Yan M."/>
            <person name="Wang P."/>
            <person name="Xu J."/>
            <person name="Bruns T."/>
            <person name="Baldrian P."/>
            <person name="Vilgalys R."/>
            <person name="Henrissat B."/>
            <person name="Grigoriev I.V."/>
            <person name="Hibbett D."/>
            <person name="Nagy L.G."/>
            <person name="Martin F.M."/>
        </authorList>
    </citation>
    <scope>NUCLEOTIDE SEQUENCE</scope>
    <source>
        <strain evidence="7">UH-Tt-Lm1</strain>
    </source>
</reference>
<comment type="similarity">
    <text evidence="2">Belongs to the DNA repair metallo-beta-lactamase (DRMBL) family.</text>
</comment>
<dbReference type="Proteomes" id="UP000736335">
    <property type="component" value="Unassembled WGS sequence"/>
</dbReference>
<dbReference type="Gene3D" id="3.60.15.10">
    <property type="entry name" value="Ribonuclease Z/Hydroxyacylglutathione hydrolase-like"/>
    <property type="match status" value="1"/>
</dbReference>
<dbReference type="SUPFAM" id="SSF56281">
    <property type="entry name" value="Metallo-hydrolase/oxidoreductase"/>
    <property type="match status" value="1"/>
</dbReference>
<evidence type="ECO:0000256" key="5">
    <source>
        <dbReference type="ARBA" id="ARBA00023242"/>
    </source>
</evidence>
<dbReference type="PANTHER" id="PTHR23240:SF6">
    <property type="entry name" value="DNA CROSS-LINK REPAIR 1A PROTEIN"/>
    <property type="match status" value="1"/>
</dbReference>
<protein>
    <submittedName>
        <fullName evidence="7">DNA repair metallo-beta-lactamase-domain-containing protein</fullName>
    </submittedName>
</protein>
<dbReference type="AlphaFoldDB" id="A0A9P6HDV6"/>
<reference evidence="7" key="1">
    <citation type="journal article" date="2020" name="Nat. Commun.">
        <title>Large-scale genome sequencing of mycorrhizal fungi provides insights into the early evolution of symbiotic traits.</title>
        <authorList>
            <person name="Miyauchi S."/>
            <person name="Kiss E."/>
            <person name="Kuo A."/>
            <person name="Drula E."/>
            <person name="Kohler A."/>
            <person name="Sanchez-Garcia M."/>
            <person name="Morin E."/>
            <person name="Andreopoulos B."/>
            <person name="Barry K.W."/>
            <person name="Bonito G."/>
            <person name="Buee M."/>
            <person name="Carver A."/>
            <person name="Chen C."/>
            <person name="Cichocki N."/>
            <person name="Clum A."/>
            <person name="Culley D."/>
            <person name="Crous P.W."/>
            <person name="Fauchery L."/>
            <person name="Girlanda M."/>
            <person name="Hayes R.D."/>
            <person name="Keri Z."/>
            <person name="LaButti K."/>
            <person name="Lipzen A."/>
            <person name="Lombard V."/>
            <person name="Magnuson J."/>
            <person name="Maillard F."/>
            <person name="Murat C."/>
            <person name="Nolan M."/>
            <person name="Ohm R.A."/>
            <person name="Pangilinan J."/>
            <person name="Pereira M.F."/>
            <person name="Perotto S."/>
            <person name="Peter M."/>
            <person name="Pfister S."/>
            <person name="Riley R."/>
            <person name="Sitrit Y."/>
            <person name="Stielow J.B."/>
            <person name="Szollosi G."/>
            <person name="Zifcakova L."/>
            <person name="Stursova M."/>
            <person name="Spatafora J.W."/>
            <person name="Tedersoo L."/>
            <person name="Vaario L.M."/>
            <person name="Yamada A."/>
            <person name="Yan M."/>
            <person name="Wang P."/>
            <person name="Xu J."/>
            <person name="Bruns T."/>
            <person name="Baldrian P."/>
            <person name="Vilgalys R."/>
            <person name="Dunand C."/>
            <person name="Henrissat B."/>
            <person name="Grigoriev I.V."/>
            <person name="Hibbett D."/>
            <person name="Nagy L.G."/>
            <person name="Martin F.M."/>
        </authorList>
    </citation>
    <scope>NUCLEOTIDE SEQUENCE</scope>
    <source>
        <strain evidence="7">UH-Tt-Lm1</strain>
    </source>
</reference>
<dbReference type="PANTHER" id="PTHR23240">
    <property type="entry name" value="DNA CROSS-LINK REPAIR PROTEIN PSO2/SNM1-RELATED"/>
    <property type="match status" value="1"/>
</dbReference>
<keyword evidence="4" id="KW-0234">DNA repair</keyword>
<keyword evidence="3" id="KW-0227">DNA damage</keyword>
<evidence type="ECO:0000259" key="6">
    <source>
        <dbReference type="Pfam" id="PF07522"/>
    </source>
</evidence>
<evidence type="ECO:0000256" key="2">
    <source>
        <dbReference type="ARBA" id="ARBA00010304"/>
    </source>
</evidence>
<sequence>MKRNAFSVIMATNKENAIWKEAVEAETSTFKQNKGRRKAPFYKVLQGMPIAVDAFRYGKIPGVTAYFLTHAHSDHYTNLSSKWANGLIYCSQETADLIIHVLNVDPKWVKPLQNDVPTTIPSTGGVRVTVIEANHCPGSSIFLFEGLQTANAGDGSFTSPFIGSSRTFRYLHCGDFRASPRHVLHPAIKGKNLNHVYLDTTYLDPKYTFPPQPQVIAACAELAQRLSTLYSHSKGPGNDVQASTVSCTGVAPKSLGKTLVVIGSVSTLLPERWTYSVGKERVVGAVAKRLGAKVYCDARKAGVLRCQSDPELIAMLTSDPREACVHIVPLSLISAERLKGYADSWRDTFTRVVGLRPTGWTFSPPSGAGLVTDISSMLTKAQHRQFTWQDLRQMKGSNVNLQVYAVPYSEHSSFFELTCFALSVEWEKMIATVNIGSEASRAKMNRWFDCWKKEKAKRNEHIVQYRDIDYW</sequence>
<dbReference type="CDD" id="cd16273">
    <property type="entry name" value="SNM1A-1C-like_MBL-fold"/>
    <property type="match status" value="1"/>
</dbReference>
<accession>A0A9P6HDV6</accession>
<keyword evidence="5" id="KW-0539">Nucleus</keyword>
<evidence type="ECO:0000256" key="1">
    <source>
        <dbReference type="ARBA" id="ARBA00004123"/>
    </source>
</evidence>
<comment type="subcellular location">
    <subcellularLocation>
        <location evidence="1">Nucleus</location>
    </subcellularLocation>
</comment>
<name>A0A9P6HDV6_9AGAM</name>
<dbReference type="GO" id="GO:0005634">
    <property type="term" value="C:nucleus"/>
    <property type="evidence" value="ECO:0007669"/>
    <property type="project" value="UniProtKB-SubCell"/>
</dbReference>
<proteinExistence type="inferred from homology"/>
<gene>
    <name evidence="7" type="ORF">BJ322DRAFT_1005897</name>
</gene>
<dbReference type="Pfam" id="PF07522">
    <property type="entry name" value="DRMBL"/>
    <property type="match status" value="1"/>
</dbReference>
<dbReference type="GO" id="GO:0036297">
    <property type="term" value="P:interstrand cross-link repair"/>
    <property type="evidence" value="ECO:0007669"/>
    <property type="project" value="TreeGrafter"/>
</dbReference>
<dbReference type="GO" id="GO:0003684">
    <property type="term" value="F:damaged DNA binding"/>
    <property type="evidence" value="ECO:0007669"/>
    <property type="project" value="TreeGrafter"/>
</dbReference>
<dbReference type="Gene3D" id="3.40.50.12650">
    <property type="match status" value="1"/>
</dbReference>
<dbReference type="GO" id="GO:0035312">
    <property type="term" value="F:5'-3' DNA exonuclease activity"/>
    <property type="evidence" value="ECO:0007669"/>
    <property type="project" value="TreeGrafter"/>
</dbReference>
<evidence type="ECO:0000313" key="7">
    <source>
        <dbReference type="EMBL" id="KAF9784937.1"/>
    </source>
</evidence>
<evidence type="ECO:0000256" key="3">
    <source>
        <dbReference type="ARBA" id="ARBA00022763"/>
    </source>
</evidence>
<keyword evidence="8" id="KW-1185">Reference proteome</keyword>